<feature type="chain" id="PRO_5028354986" evidence="1">
    <location>
        <begin position="21"/>
        <end position="629"/>
    </location>
</feature>
<gene>
    <name evidence="5" type="primary">LOC108047966</name>
    <name evidence="3" type="synonym">108047966</name>
</gene>
<keyword evidence="1" id="KW-0732">Signal</keyword>
<dbReference type="GO" id="GO:0005886">
    <property type="term" value="C:plasma membrane"/>
    <property type="evidence" value="ECO:0007669"/>
    <property type="project" value="TreeGrafter"/>
</dbReference>
<dbReference type="InterPro" id="IPR000718">
    <property type="entry name" value="Peptidase_M13"/>
</dbReference>
<dbReference type="InterPro" id="IPR024079">
    <property type="entry name" value="MetalloPept_cat_dom_sf"/>
</dbReference>
<evidence type="ECO:0000256" key="1">
    <source>
        <dbReference type="SAM" id="SignalP"/>
    </source>
</evidence>
<dbReference type="PANTHER" id="PTHR11733:SF241">
    <property type="entry name" value="GH26575P-RELATED"/>
    <property type="match status" value="1"/>
</dbReference>
<dbReference type="GO" id="GO:0016485">
    <property type="term" value="P:protein processing"/>
    <property type="evidence" value="ECO:0007669"/>
    <property type="project" value="TreeGrafter"/>
</dbReference>
<protein>
    <submittedName>
        <fullName evidence="5">Endothelin-converting enzyme 1</fullName>
    </submittedName>
</protein>
<dbReference type="OrthoDB" id="8048565at2759"/>
<evidence type="ECO:0000259" key="2">
    <source>
        <dbReference type="Pfam" id="PF01431"/>
    </source>
</evidence>
<evidence type="ECO:0000313" key="5">
    <source>
        <dbReference type="RefSeq" id="XP_016983894.1"/>
    </source>
</evidence>
<reference evidence="5" key="2">
    <citation type="submission" date="2025-04" db="UniProtKB">
        <authorList>
            <consortium name="RefSeq"/>
        </authorList>
    </citation>
    <scope>IDENTIFICATION</scope>
</reference>
<dbReference type="Gene3D" id="3.40.390.10">
    <property type="entry name" value="Collagenase (Catalytic Domain)"/>
    <property type="match status" value="1"/>
</dbReference>
<organism evidence="5">
    <name type="scientific">Drosophila rhopaloa</name>
    <name type="common">Fruit fly</name>
    <dbReference type="NCBI Taxonomy" id="1041015"/>
    <lineage>
        <taxon>Eukaryota</taxon>
        <taxon>Metazoa</taxon>
        <taxon>Ecdysozoa</taxon>
        <taxon>Arthropoda</taxon>
        <taxon>Hexapoda</taxon>
        <taxon>Insecta</taxon>
        <taxon>Pterygota</taxon>
        <taxon>Neoptera</taxon>
        <taxon>Endopterygota</taxon>
        <taxon>Diptera</taxon>
        <taxon>Brachycera</taxon>
        <taxon>Muscomorpha</taxon>
        <taxon>Ephydroidea</taxon>
        <taxon>Drosophilidae</taxon>
        <taxon>Drosophila</taxon>
        <taxon>Sophophora</taxon>
    </lineage>
</organism>
<dbReference type="RefSeq" id="XP_016983894.1">
    <property type="nucleotide sequence ID" value="XM_017128405.1"/>
</dbReference>
<reference evidence="4" key="1">
    <citation type="journal article" date="2021" name="Elife">
        <title>Highly contiguous assemblies of 101 drosophilid genomes.</title>
        <authorList>
            <person name="Kim B.Y."/>
            <person name="Wang J.R."/>
            <person name="Miller D.E."/>
            <person name="Barmina O."/>
            <person name="Delaney E."/>
            <person name="Thompson A."/>
            <person name="Comeault A.A."/>
            <person name="Peede D."/>
            <person name="D'Agostino E.R."/>
            <person name="Pelaez J."/>
            <person name="Aguilar J.M."/>
            <person name="Haji D."/>
            <person name="Matsunaga T."/>
            <person name="Armstrong E.E."/>
            <person name="Zych M."/>
            <person name="Ogawa Y."/>
            <person name="Stamenkovic-Radak M."/>
            <person name="Jelic M."/>
            <person name="Veselinovic M.S."/>
            <person name="Tanaskovic M."/>
            <person name="Eric P."/>
            <person name="Gao J.J."/>
            <person name="Katoh T.K."/>
            <person name="Toda M.J."/>
            <person name="Watabe H."/>
            <person name="Watada M."/>
            <person name="Davis J.S."/>
            <person name="Moyle L.C."/>
            <person name="Manoli G."/>
            <person name="Bertolini E."/>
            <person name="Kostal V."/>
            <person name="Hawley R.S."/>
            <person name="Takahashi A."/>
            <person name="Jones C.D."/>
            <person name="Price D.K."/>
            <person name="Whiteman N."/>
            <person name="Kopp A."/>
            <person name="Matute D.R."/>
            <person name="Petrov D.A."/>
        </authorList>
    </citation>
    <scope>NUCLEOTIDE SEQUENCE [LARGE SCALE GENOMIC DNA]</scope>
</reference>
<sequence length="629" mass="73393">MGSLQLLCVFLMTSSVLIQADIDINVATSNQIHKNLNRTSAPCTEFWNFACGGFAKTSEYVDNFEWVEDKFANAMVEFMESHVGDNDTQTPQLIKQMRSYYKACTDDTLKLNLSDPQPVIWRWLRDEEGFLEHGLNGVFFEERVDVATNDSTRRVVQIRMPDQSSRISDLRVLELLRFHDWEYENKMLQLVDKIQKLQDKYREANPVVYTWTYNEIRRQIPIIKWHLIFGKLLGVHHTSKDLDHLLFEVSDVEYLQEAFQFVMDFDRGAKHMYLRVRHLVLIQESEPRVRNPKTCIHHMRAFLPLGVNYLYDRFVYQNREQDSHRLREILDSLKATFGKYLDANRLQFTPNQMAYVRAKLAGIQVKVGNLPEEKSPEFFDKQYESAVFTETSFLGNLIEVLGLRTRLQHTGLLQPGSRLDLHRYYVNDNVIKARTSPFYENERNTITVPMEFLQWPLFDHRQHAIFQHSLLGAVLAHEMNHAFEQEGILFDYSGNESPVGLGIRESQAFQDAIKCAEGTPAVSLKERLADLNGLQLAYDSFFGLAHDSRKWGYRPYAFEQEFKAPQLFLLNYAQFFCGSLPPVIAHDRDDERVNVSVGNLRQFAYDFKCSSHSPVCEMWRPREETAPFE</sequence>
<feature type="signal peptide" evidence="1">
    <location>
        <begin position="1"/>
        <end position="20"/>
    </location>
</feature>
<accession>A0A6P4F4E8</accession>
<keyword evidence="4" id="KW-1185">Reference proteome</keyword>
<dbReference type="AlphaFoldDB" id="A0A6P4F4E8"/>
<dbReference type="InterPro" id="IPR042089">
    <property type="entry name" value="Peptidase_M13_dom_2"/>
</dbReference>
<name>A0A6P4F4E8_DRORH</name>
<dbReference type="GeneID" id="108047966"/>
<evidence type="ECO:0000313" key="3">
    <source>
        <dbReference type="EnsemblMetazoa" id="XP_016983894.1"/>
    </source>
</evidence>
<dbReference type="InterPro" id="IPR018497">
    <property type="entry name" value="Peptidase_M13_C"/>
</dbReference>
<dbReference type="GO" id="GO:0004222">
    <property type="term" value="F:metalloendopeptidase activity"/>
    <property type="evidence" value="ECO:0007669"/>
    <property type="project" value="InterPro"/>
</dbReference>
<feature type="domain" description="Peptidase M13 C-terminal" evidence="2">
    <location>
        <begin position="438"/>
        <end position="615"/>
    </location>
</feature>
<dbReference type="EnsemblMetazoa" id="XM_017128405.2">
    <property type="protein sequence ID" value="XP_016983894.1"/>
    <property type="gene ID" value="LOC108047966"/>
</dbReference>
<evidence type="ECO:0000313" key="4">
    <source>
        <dbReference type="Proteomes" id="UP001652680"/>
    </source>
</evidence>
<dbReference type="SUPFAM" id="SSF55486">
    <property type="entry name" value="Metalloproteases ('zincins'), catalytic domain"/>
    <property type="match status" value="1"/>
</dbReference>
<dbReference type="Pfam" id="PF01431">
    <property type="entry name" value="Peptidase_M13"/>
    <property type="match status" value="1"/>
</dbReference>
<proteinExistence type="predicted"/>
<dbReference type="PROSITE" id="PS51885">
    <property type="entry name" value="NEPRILYSIN"/>
    <property type="match status" value="1"/>
</dbReference>
<reference evidence="3" key="3">
    <citation type="submission" date="2025-05" db="UniProtKB">
        <authorList>
            <consortium name="EnsemblMetazoa"/>
        </authorList>
    </citation>
    <scope>IDENTIFICATION</scope>
</reference>
<dbReference type="Gene3D" id="1.10.1380.10">
    <property type="entry name" value="Neutral endopeptidase , domain2"/>
    <property type="match status" value="1"/>
</dbReference>
<dbReference type="PANTHER" id="PTHR11733">
    <property type="entry name" value="ZINC METALLOPROTEASE FAMILY M13 NEPRILYSIN-RELATED"/>
    <property type="match status" value="1"/>
</dbReference>
<dbReference type="Proteomes" id="UP001652680">
    <property type="component" value="Unassembled WGS sequence"/>
</dbReference>